<proteinExistence type="predicted"/>
<keyword evidence="4 11" id="KW-0812">Transmembrane</keyword>
<dbReference type="InterPro" id="IPR050482">
    <property type="entry name" value="Sensor_HK_TwoCompSys"/>
</dbReference>
<comment type="subcellular location">
    <subcellularLocation>
        <location evidence="1">Cell membrane</location>
        <topology evidence="1">Multi-pass membrane protein</topology>
    </subcellularLocation>
</comment>
<evidence type="ECO:0000256" key="10">
    <source>
        <dbReference type="SAM" id="Coils"/>
    </source>
</evidence>
<keyword evidence="2" id="KW-1003">Cell membrane</keyword>
<evidence type="ECO:0000256" key="3">
    <source>
        <dbReference type="ARBA" id="ARBA00022679"/>
    </source>
</evidence>
<sequence>MFKYIFALIPFLFFCLNINAQDQTFKKQLDYIQKLRRLSKNNELDIETRILHAKKACELSYKMAVDSVIFSSDINSLDFLSNTKDFQALKKTFHKHLKLARKLKDSVEIAFYCGLLGEHYSIFQKIRPDSSYYYYNISQKTYKALKNSFSSALILSRIAFLQKDEKEFVGSEINSIEALLLLETLKECNIIKKRRAYIYNNLGMVFNQLKQYEKSIEYYNLSLKIKRELEGDNQKTIYICYNNLGNTFKYSGQYDKAIKTYTKVLNDKVFINKEMSLHAVVLDNYAHALYLSKEHEQLPELYLKALRICDSVNADYRTIIIHQHLAEYYYSYNKKDSALYHGYKAKKVSEQFYKDDVLKSLLVLSRIEEDSIAVRHYESYIALNDSIQRAERLKRNKYARIQFETDQYIKETKRLSTQNILISVIGGILLLVLGLLYFIKVQRSKNKALAFASEQEKANQEIYKLMLQQQTRQEEGRLQERHRIAEDLHDGVLSRLFATRMGMGLLNIKEEQEALKKHKGFIEELQDIEREVRDISHTLKKESKLSKTNFESIIESYLKRQSVIGRYKYEFKKGIDVKFEMFNESIRVEIYRIIQEAIQNITKHAQAHMVTISFSLKKLVLEIKIHDDGIGFEVNRNYRGIGLKNIVSRVLKLEGDYNIISSPNKGTELNINIPV</sequence>
<evidence type="ECO:0000256" key="8">
    <source>
        <dbReference type="ARBA" id="ARBA00023136"/>
    </source>
</evidence>
<organism evidence="14 15">
    <name type="scientific">Flavivirga aquimarina</name>
    <dbReference type="NCBI Taxonomy" id="2027862"/>
    <lineage>
        <taxon>Bacteria</taxon>
        <taxon>Pseudomonadati</taxon>
        <taxon>Bacteroidota</taxon>
        <taxon>Flavobacteriia</taxon>
        <taxon>Flavobacteriales</taxon>
        <taxon>Flavobacteriaceae</taxon>
        <taxon>Flavivirga</taxon>
    </lineage>
</organism>
<keyword evidence="8 11" id="KW-0472">Membrane</keyword>
<dbReference type="SUPFAM" id="SSF55874">
    <property type="entry name" value="ATPase domain of HSP90 chaperone/DNA topoisomerase II/histidine kinase"/>
    <property type="match status" value="1"/>
</dbReference>
<dbReference type="PANTHER" id="PTHR24421">
    <property type="entry name" value="NITRATE/NITRITE SENSOR PROTEIN NARX-RELATED"/>
    <property type="match status" value="1"/>
</dbReference>
<dbReference type="InterPro" id="IPR003594">
    <property type="entry name" value="HATPase_dom"/>
</dbReference>
<dbReference type="PANTHER" id="PTHR24421:SF37">
    <property type="entry name" value="SENSOR HISTIDINE KINASE NARS"/>
    <property type="match status" value="1"/>
</dbReference>
<name>A0ABT8WB78_9FLAO</name>
<protein>
    <submittedName>
        <fullName evidence="14">Tetratricopeptide repeat protein</fullName>
    </submittedName>
</protein>
<gene>
    <name evidence="14" type="ORF">Q4Q35_10975</name>
</gene>
<evidence type="ECO:0000259" key="13">
    <source>
        <dbReference type="PROSITE" id="PS50109"/>
    </source>
</evidence>
<evidence type="ECO:0000256" key="6">
    <source>
        <dbReference type="ARBA" id="ARBA00022989"/>
    </source>
</evidence>
<keyword evidence="3" id="KW-0808">Transferase</keyword>
<dbReference type="SMART" id="SM00028">
    <property type="entry name" value="TPR"/>
    <property type="match status" value="3"/>
</dbReference>
<feature type="domain" description="Histidine kinase" evidence="13">
    <location>
        <begin position="589"/>
        <end position="675"/>
    </location>
</feature>
<dbReference type="InterPro" id="IPR005467">
    <property type="entry name" value="His_kinase_dom"/>
</dbReference>
<dbReference type="Gene3D" id="1.25.40.10">
    <property type="entry name" value="Tetratricopeptide repeat domain"/>
    <property type="match status" value="1"/>
</dbReference>
<evidence type="ECO:0000313" key="15">
    <source>
        <dbReference type="Proteomes" id="UP001176883"/>
    </source>
</evidence>
<feature type="coiled-coil region" evidence="10">
    <location>
        <begin position="511"/>
        <end position="545"/>
    </location>
</feature>
<dbReference type="Pfam" id="PF13424">
    <property type="entry name" value="TPR_12"/>
    <property type="match status" value="1"/>
</dbReference>
<evidence type="ECO:0000256" key="1">
    <source>
        <dbReference type="ARBA" id="ARBA00004651"/>
    </source>
</evidence>
<feature type="signal peptide" evidence="12">
    <location>
        <begin position="1"/>
        <end position="20"/>
    </location>
</feature>
<evidence type="ECO:0000256" key="11">
    <source>
        <dbReference type="SAM" id="Phobius"/>
    </source>
</evidence>
<evidence type="ECO:0000256" key="2">
    <source>
        <dbReference type="ARBA" id="ARBA00022475"/>
    </source>
</evidence>
<feature type="repeat" description="TPR" evidence="9">
    <location>
        <begin position="196"/>
        <end position="229"/>
    </location>
</feature>
<feature type="transmembrane region" description="Helical" evidence="11">
    <location>
        <begin position="420"/>
        <end position="439"/>
    </location>
</feature>
<keyword evidence="12" id="KW-0732">Signal</keyword>
<dbReference type="InterPro" id="IPR019734">
    <property type="entry name" value="TPR_rpt"/>
</dbReference>
<keyword evidence="6 11" id="KW-1133">Transmembrane helix</keyword>
<keyword evidence="9" id="KW-0802">TPR repeat</keyword>
<dbReference type="InterPro" id="IPR011712">
    <property type="entry name" value="Sig_transdc_His_kin_sub3_dim/P"/>
</dbReference>
<reference evidence="14" key="1">
    <citation type="submission" date="2023-07" db="EMBL/GenBank/DDBJ databases">
        <title>Two novel species in the genus Flavivirga.</title>
        <authorList>
            <person name="Kwon K."/>
        </authorList>
    </citation>
    <scope>NUCLEOTIDE SEQUENCE</scope>
    <source>
        <strain evidence="14">KCTC 52353</strain>
    </source>
</reference>
<dbReference type="SUPFAM" id="SSF48452">
    <property type="entry name" value="TPR-like"/>
    <property type="match status" value="2"/>
</dbReference>
<evidence type="ECO:0000256" key="5">
    <source>
        <dbReference type="ARBA" id="ARBA00022777"/>
    </source>
</evidence>
<evidence type="ECO:0000256" key="9">
    <source>
        <dbReference type="PROSITE-ProRule" id="PRU00339"/>
    </source>
</evidence>
<keyword evidence="5" id="KW-0418">Kinase</keyword>
<dbReference type="CDD" id="cd16917">
    <property type="entry name" value="HATPase_UhpB-NarQ-NarX-like"/>
    <property type="match status" value="1"/>
</dbReference>
<dbReference type="InterPro" id="IPR011990">
    <property type="entry name" value="TPR-like_helical_dom_sf"/>
</dbReference>
<dbReference type="Proteomes" id="UP001176883">
    <property type="component" value="Unassembled WGS sequence"/>
</dbReference>
<dbReference type="Pfam" id="PF02518">
    <property type="entry name" value="HATPase_c"/>
    <property type="match status" value="1"/>
</dbReference>
<accession>A0ABT8WB78</accession>
<keyword evidence="10" id="KW-0175">Coiled coil</keyword>
<evidence type="ECO:0000256" key="12">
    <source>
        <dbReference type="SAM" id="SignalP"/>
    </source>
</evidence>
<comment type="caution">
    <text evidence="14">The sequence shown here is derived from an EMBL/GenBank/DDBJ whole genome shotgun (WGS) entry which is preliminary data.</text>
</comment>
<dbReference type="InterPro" id="IPR036890">
    <property type="entry name" value="HATPase_C_sf"/>
</dbReference>
<feature type="chain" id="PRO_5045094667" evidence="12">
    <location>
        <begin position="21"/>
        <end position="675"/>
    </location>
</feature>
<dbReference type="RefSeq" id="WP_303278019.1">
    <property type="nucleotide sequence ID" value="NZ_JAUOEK010000119.1"/>
</dbReference>
<evidence type="ECO:0000256" key="4">
    <source>
        <dbReference type="ARBA" id="ARBA00022692"/>
    </source>
</evidence>
<dbReference type="Pfam" id="PF07730">
    <property type="entry name" value="HisKA_3"/>
    <property type="match status" value="1"/>
</dbReference>
<keyword evidence="15" id="KW-1185">Reference proteome</keyword>
<keyword evidence="7" id="KW-0902">Two-component regulatory system</keyword>
<dbReference type="EMBL" id="JAUOEK010000119">
    <property type="protein sequence ID" value="MDO5970327.1"/>
    <property type="molecule type" value="Genomic_DNA"/>
</dbReference>
<evidence type="ECO:0000313" key="14">
    <source>
        <dbReference type="EMBL" id="MDO5970327.1"/>
    </source>
</evidence>
<dbReference type="PROSITE" id="PS50005">
    <property type="entry name" value="TPR"/>
    <property type="match status" value="1"/>
</dbReference>
<dbReference type="PROSITE" id="PS50109">
    <property type="entry name" value="HIS_KIN"/>
    <property type="match status" value="1"/>
</dbReference>
<dbReference type="Gene3D" id="3.30.565.10">
    <property type="entry name" value="Histidine kinase-like ATPase, C-terminal domain"/>
    <property type="match status" value="1"/>
</dbReference>
<evidence type="ECO:0000256" key="7">
    <source>
        <dbReference type="ARBA" id="ARBA00023012"/>
    </source>
</evidence>
<dbReference type="Gene3D" id="1.20.5.1930">
    <property type="match status" value="1"/>
</dbReference>